<accession>B0CYH6</accession>
<name>B0CYH6_LACBS</name>
<dbReference type="PANTHER" id="PTHR31576">
    <property type="entry name" value="TATA BOX-BINDING PROTEIN-ASSOCIATED FACTOR RNA POLYMERASE I SUBUNIT B"/>
    <property type="match status" value="1"/>
</dbReference>
<keyword evidence="6" id="KW-0805">Transcription regulation</keyword>
<sequence>MAPRRRCPTCGSKQWHKEPSSGLIACSEGHILQNYRNETTEMEEMGPHAMKKRALKSGRKKRQSKSNADPKLYHGARGRYHLFLCQQLLLRKQIVALTHLWKLPPEYEVICRDIWALHLSLLPNPPPPEPYIFAQGNRDGAEDDVEETTITNLPELKPESEGLPGEKLDQTADYQDSEKDEDSDLEDLMRENSEVSSSEDSGQENQLRVTKETEKHRARRAYEGPTSTIAVLVVASWILRIPVLYRDFLKVIESYELPYLDPVRLLPSDMTSHLTKHHIQALSPFHAPKSVYVHRLASRLCKRLHLSYGLFTPEANAGSILWRVVKAMGGTPTLYVLTKRLASILSIPLTLHSSLAAGLPRMKKHDPLHHQFDNIPPEVGLMAACIVVLKMVYGLDGRPRSPKDEEDPACALPCVDEYLRVLREMDIAEDKSKGKLFDSRNAMQIGELSETMLDDYLLFCEKALLVPGEDDDRTLRDYFPLKEGHGGQMTMEAGYDRTRGALNAAVAVDEDFEVLRPGEEHAVWNSRDVLGTLPEEYRIVLDRGARWVGVEAEYLGGVIEQHERGVTRWWKRIII</sequence>
<keyword evidence="3" id="KW-0479">Metal-binding</keyword>
<evidence type="ECO:0000313" key="13">
    <source>
        <dbReference type="EMBL" id="EDR12452.1"/>
    </source>
</evidence>
<evidence type="ECO:0000256" key="10">
    <source>
        <dbReference type="SAM" id="MobiDB-lite"/>
    </source>
</evidence>
<feature type="domain" description="Rrn7/TAF1B C-terminal cyclin" evidence="12">
    <location>
        <begin position="288"/>
        <end position="463"/>
    </location>
</feature>
<reference evidence="13 14" key="1">
    <citation type="journal article" date="2008" name="Nature">
        <title>The genome of Laccaria bicolor provides insights into mycorrhizal symbiosis.</title>
        <authorList>
            <person name="Martin F."/>
            <person name="Aerts A."/>
            <person name="Ahren D."/>
            <person name="Brun A."/>
            <person name="Danchin E.G.J."/>
            <person name="Duchaussoy F."/>
            <person name="Gibon J."/>
            <person name="Kohler A."/>
            <person name="Lindquist E."/>
            <person name="Pereda V."/>
            <person name="Salamov A."/>
            <person name="Shapiro H.J."/>
            <person name="Wuyts J."/>
            <person name="Blaudez D."/>
            <person name="Buee M."/>
            <person name="Brokstein P."/>
            <person name="Canbaeck B."/>
            <person name="Cohen D."/>
            <person name="Courty P.E."/>
            <person name="Coutinho P.M."/>
            <person name="Delaruelle C."/>
            <person name="Detter J.C."/>
            <person name="Deveau A."/>
            <person name="DiFazio S."/>
            <person name="Duplessis S."/>
            <person name="Fraissinet-Tachet L."/>
            <person name="Lucic E."/>
            <person name="Frey-Klett P."/>
            <person name="Fourrey C."/>
            <person name="Feussner I."/>
            <person name="Gay G."/>
            <person name="Grimwood J."/>
            <person name="Hoegger P.J."/>
            <person name="Jain P."/>
            <person name="Kilaru S."/>
            <person name="Labbe J."/>
            <person name="Lin Y.C."/>
            <person name="Legue V."/>
            <person name="Le Tacon F."/>
            <person name="Marmeisse R."/>
            <person name="Melayah D."/>
            <person name="Montanini B."/>
            <person name="Muratet M."/>
            <person name="Nehls U."/>
            <person name="Niculita-Hirzel H."/>
            <person name="Oudot-Le Secq M.P."/>
            <person name="Peter M."/>
            <person name="Quesneville H."/>
            <person name="Rajashekar B."/>
            <person name="Reich M."/>
            <person name="Rouhier N."/>
            <person name="Schmutz J."/>
            <person name="Yin T."/>
            <person name="Chalot M."/>
            <person name="Henrissat B."/>
            <person name="Kuees U."/>
            <person name="Lucas S."/>
            <person name="Van de Peer Y."/>
            <person name="Podila G.K."/>
            <person name="Polle A."/>
            <person name="Pukkila P.J."/>
            <person name="Richardson P.M."/>
            <person name="Rouze P."/>
            <person name="Sanders I.R."/>
            <person name="Stajich J.E."/>
            <person name="Tunlid A."/>
            <person name="Tuskan G."/>
            <person name="Grigoriev I.V."/>
        </authorList>
    </citation>
    <scope>NUCLEOTIDE SEQUENCE [LARGE SCALE GENOMIC DNA]</scope>
    <source>
        <strain evidence="14">S238N-H82 / ATCC MYA-4686</strain>
    </source>
</reference>
<comment type="subcellular location">
    <subcellularLocation>
        <location evidence="1">Nucleus</location>
        <location evidence="1">Nucleolus</location>
    </subcellularLocation>
</comment>
<dbReference type="GeneID" id="6072153"/>
<comment type="similarity">
    <text evidence="2">Belongs to the RRN7/TAF1B family.</text>
</comment>
<evidence type="ECO:0000313" key="14">
    <source>
        <dbReference type="Proteomes" id="UP000001194"/>
    </source>
</evidence>
<organism evidence="14">
    <name type="scientific">Laccaria bicolor (strain S238N-H82 / ATCC MYA-4686)</name>
    <name type="common">Bicoloured deceiver</name>
    <name type="synonym">Laccaria laccata var. bicolor</name>
    <dbReference type="NCBI Taxonomy" id="486041"/>
    <lineage>
        <taxon>Eukaryota</taxon>
        <taxon>Fungi</taxon>
        <taxon>Dikarya</taxon>
        <taxon>Basidiomycota</taxon>
        <taxon>Agaricomycotina</taxon>
        <taxon>Agaricomycetes</taxon>
        <taxon>Agaricomycetidae</taxon>
        <taxon>Agaricales</taxon>
        <taxon>Agaricineae</taxon>
        <taxon>Hydnangiaceae</taxon>
        <taxon>Laccaria</taxon>
    </lineage>
</organism>
<feature type="region of interest" description="Disordered" evidence="10">
    <location>
        <begin position="40"/>
        <end position="71"/>
    </location>
</feature>
<dbReference type="RefSeq" id="XP_001876716.1">
    <property type="nucleotide sequence ID" value="XM_001876681.1"/>
</dbReference>
<feature type="domain" description="Rrn7/TAF1B N-terminal cyclin" evidence="11">
    <location>
        <begin position="183"/>
        <end position="268"/>
    </location>
</feature>
<dbReference type="Pfam" id="PF20645">
    <property type="entry name" value="Rrn7_cyclin_C"/>
    <property type="match status" value="1"/>
</dbReference>
<evidence type="ECO:0000256" key="6">
    <source>
        <dbReference type="ARBA" id="ARBA00023015"/>
    </source>
</evidence>
<protein>
    <submittedName>
        <fullName evidence="13">Predicted protein</fullName>
    </submittedName>
</protein>
<dbReference type="STRING" id="486041.B0CYH6"/>
<evidence type="ECO:0000256" key="5">
    <source>
        <dbReference type="ARBA" id="ARBA00022833"/>
    </source>
</evidence>
<evidence type="ECO:0000256" key="1">
    <source>
        <dbReference type="ARBA" id="ARBA00004604"/>
    </source>
</evidence>
<evidence type="ECO:0000256" key="3">
    <source>
        <dbReference type="ARBA" id="ARBA00022723"/>
    </source>
</evidence>
<dbReference type="PANTHER" id="PTHR31576:SF2">
    <property type="entry name" value="TATA BOX-BINDING PROTEIN-ASSOCIATED FACTOR RNA POLYMERASE I SUBUNIT B"/>
    <property type="match status" value="1"/>
</dbReference>
<dbReference type="InterPro" id="IPR048538">
    <property type="entry name" value="Rrn7_cyclin_C"/>
</dbReference>
<keyword evidence="9" id="KW-0539">Nucleus</keyword>
<evidence type="ECO:0000259" key="12">
    <source>
        <dbReference type="Pfam" id="PF20645"/>
    </source>
</evidence>
<evidence type="ECO:0000256" key="8">
    <source>
        <dbReference type="ARBA" id="ARBA00023163"/>
    </source>
</evidence>
<dbReference type="FunCoup" id="B0CYH6">
    <property type="interactions" value="36"/>
</dbReference>
<dbReference type="GO" id="GO:0008270">
    <property type="term" value="F:zinc ion binding"/>
    <property type="evidence" value="ECO:0007669"/>
    <property type="project" value="UniProtKB-KW"/>
</dbReference>
<dbReference type="KEGG" id="lbc:LACBIDRAFT_311869"/>
<feature type="compositionally biased region" description="Basic residues" evidence="10">
    <location>
        <begin position="49"/>
        <end position="64"/>
    </location>
</feature>
<dbReference type="Proteomes" id="UP000001194">
    <property type="component" value="Unassembled WGS sequence"/>
</dbReference>
<dbReference type="GO" id="GO:0042790">
    <property type="term" value="P:nucleolar large rRNA transcription by RNA polymerase I"/>
    <property type="evidence" value="ECO:0007669"/>
    <property type="project" value="TreeGrafter"/>
</dbReference>
<keyword evidence="14" id="KW-1185">Reference proteome</keyword>
<evidence type="ECO:0000256" key="4">
    <source>
        <dbReference type="ARBA" id="ARBA00022771"/>
    </source>
</evidence>
<proteinExistence type="inferred from homology"/>
<dbReference type="GO" id="GO:0070860">
    <property type="term" value="C:RNA polymerase I core factor complex"/>
    <property type="evidence" value="ECO:0007669"/>
    <property type="project" value="InterPro"/>
</dbReference>
<evidence type="ECO:0000256" key="9">
    <source>
        <dbReference type="ARBA" id="ARBA00023242"/>
    </source>
</evidence>
<evidence type="ECO:0000259" key="11">
    <source>
        <dbReference type="Pfam" id="PF20644"/>
    </source>
</evidence>
<dbReference type="EMBL" id="DS547094">
    <property type="protein sequence ID" value="EDR12452.1"/>
    <property type="molecule type" value="Genomic_DNA"/>
</dbReference>
<keyword evidence="5" id="KW-0862">Zinc</keyword>
<feature type="compositionally biased region" description="Basic and acidic residues" evidence="10">
    <location>
        <begin position="156"/>
        <end position="170"/>
    </location>
</feature>
<keyword evidence="4" id="KW-0863">Zinc-finger</keyword>
<dbReference type="GO" id="GO:0001164">
    <property type="term" value="F:RNA polymerase I core promoter sequence-specific DNA binding"/>
    <property type="evidence" value="ECO:0007669"/>
    <property type="project" value="InterPro"/>
</dbReference>
<dbReference type="AlphaFoldDB" id="B0CYH6"/>
<feature type="region of interest" description="Disordered" evidence="10">
    <location>
        <begin position="132"/>
        <end position="221"/>
    </location>
</feature>
<dbReference type="OrthoDB" id="428577at2759"/>
<evidence type="ECO:0000256" key="2">
    <source>
        <dbReference type="ARBA" id="ARBA00006899"/>
    </source>
</evidence>
<dbReference type="InterPro" id="IPR048540">
    <property type="entry name" value="Rrn7_cyclin_N"/>
</dbReference>
<dbReference type="HOGENOM" id="CLU_029055_0_0_1"/>
<keyword evidence="8" id="KW-0804">Transcription</keyword>
<dbReference type="Pfam" id="PF20644">
    <property type="entry name" value="Rrn7_cyclin_N"/>
    <property type="match status" value="1"/>
</dbReference>
<evidence type="ECO:0000256" key="7">
    <source>
        <dbReference type="ARBA" id="ARBA00023125"/>
    </source>
</evidence>
<dbReference type="InParanoid" id="B0CYH6"/>
<gene>
    <name evidence="13" type="ORF">LACBIDRAFT_311869</name>
</gene>
<dbReference type="InterPro" id="IPR033599">
    <property type="entry name" value="TAF1B/Rrn7"/>
</dbReference>
<keyword evidence="7" id="KW-0238">DNA-binding</keyword>
<feature type="compositionally biased region" description="Polar residues" evidence="10">
    <location>
        <begin position="194"/>
        <end position="208"/>
    </location>
</feature>